<organism evidence="3 4">
    <name type="scientific">Flavobacterium dankookense</name>
    <dbReference type="NCBI Taxonomy" id="706186"/>
    <lineage>
        <taxon>Bacteria</taxon>
        <taxon>Pseudomonadati</taxon>
        <taxon>Bacteroidota</taxon>
        <taxon>Flavobacteriia</taxon>
        <taxon>Flavobacteriales</taxon>
        <taxon>Flavobacteriaceae</taxon>
        <taxon>Flavobacterium</taxon>
    </lineage>
</organism>
<keyword evidence="1 2" id="KW-0732">Signal</keyword>
<feature type="chain" id="PRO_5020705374" evidence="2">
    <location>
        <begin position="20"/>
        <end position="245"/>
    </location>
</feature>
<proteinExistence type="predicted"/>
<accession>A0A4V6PV10</accession>
<dbReference type="InterPro" id="IPR026444">
    <property type="entry name" value="Secre_tail"/>
</dbReference>
<protein>
    <submittedName>
        <fullName evidence="3">Putative secreted protein (Por secretion system target)</fullName>
    </submittedName>
</protein>
<comment type="caution">
    <text evidence="3">The sequence shown here is derived from an EMBL/GenBank/DDBJ whole genome shotgun (WGS) entry which is preliminary data.</text>
</comment>
<dbReference type="NCBIfam" id="TIGR04183">
    <property type="entry name" value="Por_Secre_tail"/>
    <property type="match status" value="1"/>
</dbReference>
<evidence type="ECO:0000313" key="3">
    <source>
        <dbReference type="EMBL" id="TDP59322.1"/>
    </source>
</evidence>
<keyword evidence="4" id="KW-1185">Reference proteome</keyword>
<gene>
    <name evidence="3" type="ORF">BC748_1569</name>
</gene>
<name>A0A4V6PV10_9FLAO</name>
<dbReference type="Proteomes" id="UP000295260">
    <property type="component" value="Unassembled WGS sequence"/>
</dbReference>
<dbReference type="EMBL" id="SNXR01000013">
    <property type="protein sequence ID" value="TDP59322.1"/>
    <property type="molecule type" value="Genomic_DNA"/>
</dbReference>
<feature type="signal peptide" evidence="2">
    <location>
        <begin position="1"/>
        <end position="19"/>
    </location>
</feature>
<dbReference type="OrthoDB" id="1247931at2"/>
<evidence type="ECO:0000313" key="4">
    <source>
        <dbReference type="Proteomes" id="UP000295260"/>
    </source>
</evidence>
<dbReference type="RefSeq" id="WP_133532858.1">
    <property type="nucleotide sequence ID" value="NZ_SNXR01000013.1"/>
</dbReference>
<sequence>MKKFLSIIAILLATLSSQAQFSVSKLNGPIINDGDIFTFDGISAAIAEFKFKVTNTSTTDDINVKIKVEEIINANGSDFQLCFGDLCFFSITAGNSYPPNFPLTLGPGESNGNFDHFWNTNTGNGENFPIDYRLKFYQLNDSGVEIGNSISITYRYQPNLSSSDFDTLKNKGILLNSTIVSSSLSFNSTIDTNVILSDINGKIISKNYFLTGENTIDFSSLKSAVYFAKFENKDGIIGTIKVLKK</sequence>
<dbReference type="AlphaFoldDB" id="A0A4V6PV10"/>
<evidence type="ECO:0000256" key="2">
    <source>
        <dbReference type="SAM" id="SignalP"/>
    </source>
</evidence>
<evidence type="ECO:0000256" key="1">
    <source>
        <dbReference type="ARBA" id="ARBA00022729"/>
    </source>
</evidence>
<reference evidence="3 4" key="1">
    <citation type="submission" date="2019-03" db="EMBL/GenBank/DDBJ databases">
        <title>Genomic Encyclopedia of Archaeal and Bacterial Type Strains, Phase II (KMG-II): from individual species to whole genera.</title>
        <authorList>
            <person name="Goeker M."/>
        </authorList>
    </citation>
    <scope>NUCLEOTIDE SEQUENCE [LARGE SCALE GENOMIC DNA]</scope>
    <source>
        <strain evidence="3 4">DSM 25687</strain>
    </source>
</reference>